<keyword evidence="14" id="KW-1185">Reference proteome</keyword>
<dbReference type="Proteomes" id="UP000245535">
    <property type="component" value="Unassembled WGS sequence"/>
</dbReference>
<keyword evidence="3 8" id="KW-1134">Transmembrane beta strand</keyword>
<dbReference type="InterPro" id="IPR039426">
    <property type="entry name" value="TonB-dep_rcpt-like"/>
</dbReference>
<evidence type="ECO:0000256" key="6">
    <source>
        <dbReference type="ARBA" id="ARBA00023136"/>
    </source>
</evidence>
<sequence>MKQYLTLFKHSLMIGALVLLTNLANAQTIVVKGQVVDPYNSSLPGVNILVKGDGSGTITDLDGNYKIEVSPSATLVFSFMGHVTQEILVQGRTTINVELEEDVKALEEVLVIGYGTQRKKEITGAVQSVKAETILKTPTSDLGESLQGQIAGVNVQASSGRPGAATNVQIRGILSATNAGGPLYIVDGIPFQSNPNIAPEQIESIEVLKDGAAASIYGTRAAGGVILISTKRGKTGNLNVELTSYAGVQNITSGTPLMNTKEQMYVENQMLSAIGQEPLIFVFNPDALDFNSDFVGDIQNNNAAIQSYNLSVSGGQENLTFHTSVNYFDQEGILVNSGFNRLSTRINGEYKRDRFRAFASIGLTNENTEQEPWGIYEYAIVQAPWQRGLSNLDPVGDNGVYIPTRNAIQYGWLARQLLNEDNRESQASNIALNLEYEILKGLKVQTNLGRNTWSYSRKFFQPQFLVYGRSGLEPAASNVDASLMEEFIFSKRDTWESILNYNKKFGKHSLGVTGVYSMEKYNYRDINLGVVGLLSNDTDVVGAGVTGIKPTGKETVQTLTGKMLRAQYNYDERYLLSASVRRDGSSNFSEDNRYGTFFGASAGWNVSEEQFFKNSDALDFISNLKLRASYGEVGNQSIAPYMFSPTIENGIDYPFGPEGNENLEIGAIQRQYANNDIRWETTVSRNLGLDMSLFDDRLQLSADVYENDKKDMLLNQRLSPSTGTWPTRAAWLYNNVVVNAGNMVNKGLELSLMYKHISENGLKWNVNGTFTRNRNMVTNLNGIEGFALSGGRPVVTRGDRTDYTTYLIEGYEAGAFFLVENQGVIKTEEQLTAYREIDANAQLGDMMYKDQNGDNVIDDLDRVYKGSGQSDFDIGLSFNLMYKGFDFFVQSYYSQGAMIYNGSKLYAYGVGRHKDQYYMWTPQNPDSDIPVVRQSQEHANTRARSDFFLEDGTYLRIRNLTLGYDFAHSIFKGKVNKMRLYLTAQNPFTFTEYEGYDPEVGGDGLYTRGVDAGNYPTTRRFLMGLQFKF</sequence>
<dbReference type="Gene3D" id="2.60.40.1120">
    <property type="entry name" value="Carboxypeptidase-like, regulatory domain"/>
    <property type="match status" value="1"/>
</dbReference>
<dbReference type="NCBIfam" id="TIGR04057">
    <property type="entry name" value="SusC_RagA_signa"/>
    <property type="match status" value="1"/>
</dbReference>
<dbReference type="AlphaFoldDB" id="A0A315Z4L9"/>
<feature type="signal peptide" evidence="10">
    <location>
        <begin position="1"/>
        <end position="26"/>
    </location>
</feature>
<dbReference type="InterPro" id="IPR012910">
    <property type="entry name" value="Plug_dom"/>
</dbReference>
<keyword evidence="2 8" id="KW-0813">Transport</keyword>
<evidence type="ECO:0000256" key="1">
    <source>
        <dbReference type="ARBA" id="ARBA00004571"/>
    </source>
</evidence>
<evidence type="ECO:0000256" key="7">
    <source>
        <dbReference type="ARBA" id="ARBA00023237"/>
    </source>
</evidence>
<comment type="similarity">
    <text evidence="8 9">Belongs to the TonB-dependent receptor family.</text>
</comment>
<proteinExistence type="inferred from homology"/>
<dbReference type="InterPro" id="IPR023996">
    <property type="entry name" value="TonB-dep_OMP_SusC/RagA"/>
</dbReference>
<evidence type="ECO:0000259" key="12">
    <source>
        <dbReference type="Pfam" id="PF07715"/>
    </source>
</evidence>
<dbReference type="Gene3D" id="2.170.130.10">
    <property type="entry name" value="TonB-dependent receptor, plug domain"/>
    <property type="match status" value="1"/>
</dbReference>
<organism evidence="13 14">
    <name type="scientific">Sediminitomix flava</name>
    <dbReference type="NCBI Taxonomy" id="379075"/>
    <lineage>
        <taxon>Bacteria</taxon>
        <taxon>Pseudomonadati</taxon>
        <taxon>Bacteroidota</taxon>
        <taxon>Cytophagia</taxon>
        <taxon>Cytophagales</taxon>
        <taxon>Flammeovirgaceae</taxon>
        <taxon>Sediminitomix</taxon>
    </lineage>
</organism>
<keyword evidence="7 8" id="KW-0998">Cell outer membrane</keyword>
<dbReference type="PROSITE" id="PS52016">
    <property type="entry name" value="TONB_DEPENDENT_REC_3"/>
    <property type="match status" value="1"/>
</dbReference>
<dbReference type="NCBIfam" id="TIGR04056">
    <property type="entry name" value="OMP_RagA_SusC"/>
    <property type="match status" value="1"/>
</dbReference>
<dbReference type="RefSeq" id="WP_109622161.1">
    <property type="nucleotide sequence ID" value="NZ_QGDO01000008.1"/>
</dbReference>
<dbReference type="FunFam" id="2.60.40.1120:FF:000003">
    <property type="entry name" value="Outer membrane protein Omp121"/>
    <property type="match status" value="1"/>
</dbReference>
<evidence type="ECO:0000256" key="10">
    <source>
        <dbReference type="SAM" id="SignalP"/>
    </source>
</evidence>
<dbReference type="Pfam" id="PF00593">
    <property type="entry name" value="TonB_dep_Rec_b-barrel"/>
    <property type="match status" value="1"/>
</dbReference>
<dbReference type="EMBL" id="QGDO01000008">
    <property type="protein sequence ID" value="PWJ37968.1"/>
    <property type="molecule type" value="Genomic_DNA"/>
</dbReference>
<dbReference type="InterPro" id="IPR000531">
    <property type="entry name" value="Beta-barrel_TonB"/>
</dbReference>
<feature type="domain" description="TonB-dependent receptor-like beta-barrel" evidence="11">
    <location>
        <begin position="394"/>
        <end position="878"/>
    </location>
</feature>
<dbReference type="InterPro" id="IPR037066">
    <property type="entry name" value="Plug_dom_sf"/>
</dbReference>
<protein>
    <submittedName>
        <fullName evidence="13">TonB-linked SusC/RagA family outer membrane protein</fullName>
    </submittedName>
</protein>
<comment type="subcellular location">
    <subcellularLocation>
        <location evidence="1 8">Cell outer membrane</location>
        <topology evidence="1 8">Multi-pass membrane protein</topology>
    </subcellularLocation>
</comment>
<dbReference type="OrthoDB" id="9768177at2"/>
<dbReference type="Pfam" id="PF13715">
    <property type="entry name" value="CarbopepD_reg_2"/>
    <property type="match status" value="1"/>
</dbReference>
<evidence type="ECO:0000256" key="9">
    <source>
        <dbReference type="RuleBase" id="RU003357"/>
    </source>
</evidence>
<evidence type="ECO:0000256" key="8">
    <source>
        <dbReference type="PROSITE-ProRule" id="PRU01360"/>
    </source>
</evidence>
<keyword evidence="4 8" id="KW-0812">Transmembrane</keyword>
<dbReference type="GO" id="GO:0009279">
    <property type="term" value="C:cell outer membrane"/>
    <property type="evidence" value="ECO:0007669"/>
    <property type="project" value="UniProtKB-SubCell"/>
</dbReference>
<evidence type="ECO:0000256" key="3">
    <source>
        <dbReference type="ARBA" id="ARBA00022452"/>
    </source>
</evidence>
<evidence type="ECO:0000256" key="4">
    <source>
        <dbReference type="ARBA" id="ARBA00022692"/>
    </source>
</evidence>
<accession>A0A315Z4L9</accession>
<evidence type="ECO:0000259" key="11">
    <source>
        <dbReference type="Pfam" id="PF00593"/>
    </source>
</evidence>
<gene>
    <name evidence="13" type="ORF">BC781_108103</name>
</gene>
<evidence type="ECO:0000313" key="13">
    <source>
        <dbReference type="EMBL" id="PWJ37968.1"/>
    </source>
</evidence>
<name>A0A315Z4L9_SEDFL</name>
<keyword evidence="6 8" id="KW-0472">Membrane</keyword>
<dbReference type="InterPro" id="IPR023997">
    <property type="entry name" value="TonB-dep_OMP_SusC/RagA_CS"/>
</dbReference>
<dbReference type="Pfam" id="PF07715">
    <property type="entry name" value="Plug"/>
    <property type="match status" value="1"/>
</dbReference>
<dbReference type="InterPro" id="IPR008969">
    <property type="entry name" value="CarboxyPept-like_regulatory"/>
</dbReference>
<dbReference type="InterPro" id="IPR036942">
    <property type="entry name" value="Beta-barrel_TonB_sf"/>
</dbReference>
<evidence type="ECO:0000256" key="5">
    <source>
        <dbReference type="ARBA" id="ARBA00023077"/>
    </source>
</evidence>
<reference evidence="13 14" key="1">
    <citation type="submission" date="2018-03" db="EMBL/GenBank/DDBJ databases">
        <title>Genomic Encyclopedia of Archaeal and Bacterial Type Strains, Phase II (KMG-II): from individual species to whole genera.</title>
        <authorList>
            <person name="Goeker M."/>
        </authorList>
    </citation>
    <scope>NUCLEOTIDE SEQUENCE [LARGE SCALE GENOMIC DNA]</scope>
    <source>
        <strain evidence="13 14">DSM 28229</strain>
    </source>
</reference>
<evidence type="ECO:0000256" key="2">
    <source>
        <dbReference type="ARBA" id="ARBA00022448"/>
    </source>
</evidence>
<keyword evidence="5 9" id="KW-0798">TonB box</keyword>
<evidence type="ECO:0000313" key="14">
    <source>
        <dbReference type="Proteomes" id="UP000245535"/>
    </source>
</evidence>
<dbReference type="SUPFAM" id="SSF56935">
    <property type="entry name" value="Porins"/>
    <property type="match status" value="1"/>
</dbReference>
<dbReference type="Gene3D" id="2.40.170.20">
    <property type="entry name" value="TonB-dependent receptor, beta-barrel domain"/>
    <property type="match status" value="1"/>
</dbReference>
<feature type="chain" id="PRO_5016449491" evidence="10">
    <location>
        <begin position="27"/>
        <end position="1029"/>
    </location>
</feature>
<keyword evidence="10" id="KW-0732">Signal</keyword>
<dbReference type="SUPFAM" id="SSF49464">
    <property type="entry name" value="Carboxypeptidase regulatory domain-like"/>
    <property type="match status" value="1"/>
</dbReference>
<feature type="domain" description="TonB-dependent receptor plug" evidence="12">
    <location>
        <begin position="119"/>
        <end position="225"/>
    </location>
</feature>
<comment type="caution">
    <text evidence="13">The sequence shown here is derived from an EMBL/GenBank/DDBJ whole genome shotgun (WGS) entry which is preliminary data.</text>
</comment>